<feature type="transmembrane region" description="Helical" evidence="1">
    <location>
        <begin position="388"/>
        <end position="404"/>
    </location>
</feature>
<keyword evidence="1" id="KW-1133">Transmembrane helix</keyword>
<proteinExistence type="predicted"/>
<dbReference type="Proteomes" id="UP001444625">
    <property type="component" value="Unassembled WGS sequence"/>
</dbReference>
<evidence type="ECO:0000313" key="2">
    <source>
        <dbReference type="EMBL" id="MEN2769224.1"/>
    </source>
</evidence>
<evidence type="ECO:0000313" key="3">
    <source>
        <dbReference type="Proteomes" id="UP001444625"/>
    </source>
</evidence>
<feature type="transmembrane region" description="Helical" evidence="1">
    <location>
        <begin position="177"/>
        <end position="196"/>
    </location>
</feature>
<reference evidence="2 3" key="1">
    <citation type="submission" date="2024-05" db="EMBL/GenBank/DDBJ databases">
        <authorList>
            <person name="Haq I."/>
            <person name="Ullah Z."/>
            <person name="Ahmad R."/>
            <person name="Li M."/>
            <person name="Tong Y."/>
        </authorList>
    </citation>
    <scope>NUCLEOTIDE SEQUENCE [LARGE SCALE GENOMIC DNA]</scope>
    <source>
        <strain evidence="2 3">16A2E</strain>
    </source>
</reference>
<sequence>MRHPSTWQAYRFIRKNRFIKKRNIMKMLVGLSIDKTTAIYSLIVGGYVFAAIFIFNDYLQIFKDEFVFIERTAEERFWLILTIVPLRYIFQSFRHPGILFTSSFYQLGMLPHALNKIGFLCIAEKWLKQLLIYSVISAVVILLTPLNTVLVLTYFGLFWCIELFMTIPQWKLFQANFVIKLAILLTVMLLNVLGTITNQSQLVSIIVFSIVIISNILLFKKMYSGINWGRVTEVNDYLVWSMPMVARATKVKFKRQRRYNLFQNRSSRKRPFRYTEASIHKRLWIQHIRENIELIVKVVGTLFIALVMLNFVHHFVVLIGIAISIHVYTTFMASLFVDRFQSGIVQVLPWDVGGYQKTVKQWVFYGAIPLLIPTIIFAIIHFQWWSPIFILLVIVTAVFNYTIKMGNAAAILDKKLGALKVKDVLSFLMLGFIVLCEYDPSFALISMGILLVVIYRSRRKHKL</sequence>
<feature type="transmembrane region" description="Helical" evidence="1">
    <location>
        <begin position="291"/>
        <end position="309"/>
    </location>
</feature>
<organism evidence="2 3">
    <name type="scientific">Ornithinibacillus xuwenensis</name>
    <dbReference type="NCBI Taxonomy" id="3144668"/>
    <lineage>
        <taxon>Bacteria</taxon>
        <taxon>Bacillati</taxon>
        <taxon>Bacillota</taxon>
        <taxon>Bacilli</taxon>
        <taxon>Bacillales</taxon>
        <taxon>Bacillaceae</taxon>
        <taxon>Ornithinibacillus</taxon>
    </lineage>
</organism>
<feature type="transmembrane region" description="Helical" evidence="1">
    <location>
        <begin position="77"/>
        <end position="93"/>
    </location>
</feature>
<keyword evidence="1" id="KW-0472">Membrane</keyword>
<feature type="transmembrane region" description="Helical" evidence="1">
    <location>
        <begin position="37"/>
        <end position="56"/>
    </location>
</feature>
<dbReference type="EMBL" id="JBDIML010000012">
    <property type="protein sequence ID" value="MEN2769224.1"/>
    <property type="molecule type" value="Genomic_DNA"/>
</dbReference>
<feature type="transmembrane region" description="Helical" evidence="1">
    <location>
        <begin position="202"/>
        <end position="219"/>
    </location>
</feature>
<feature type="transmembrane region" description="Helical" evidence="1">
    <location>
        <begin position="362"/>
        <end position="382"/>
    </location>
</feature>
<gene>
    <name evidence="2" type="ORF">ABC228_18840</name>
</gene>
<keyword evidence="1" id="KW-0812">Transmembrane</keyword>
<feature type="transmembrane region" description="Helical" evidence="1">
    <location>
        <begin position="315"/>
        <end position="337"/>
    </location>
</feature>
<comment type="caution">
    <text evidence="2">The sequence shown here is derived from an EMBL/GenBank/DDBJ whole genome shotgun (WGS) entry which is preliminary data.</text>
</comment>
<keyword evidence="3" id="KW-1185">Reference proteome</keyword>
<name>A0ABU9XLS7_9BACI</name>
<protein>
    <recommendedName>
        <fullName evidence="4">ABC transporter permease</fullName>
    </recommendedName>
</protein>
<evidence type="ECO:0000256" key="1">
    <source>
        <dbReference type="SAM" id="Phobius"/>
    </source>
</evidence>
<dbReference type="RefSeq" id="WP_345826719.1">
    <property type="nucleotide sequence ID" value="NZ_JBDIML010000012.1"/>
</dbReference>
<accession>A0ABU9XLS7</accession>
<feature type="transmembrane region" description="Helical" evidence="1">
    <location>
        <begin position="416"/>
        <end position="435"/>
    </location>
</feature>
<evidence type="ECO:0008006" key="4">
    <source>
        <dbReference type="Google" id="ProtNLM"/>
    </source>
</evidence>